<reference evidence="1" key="1">
    <citation type="submission" date="2021-05" db="EMBL/GenBank/DDBJ databases">
        <authorList>
            <person name="Scholz U."/>
            <person name="Mascher M."/>
            <person name="Fiebig A."/>
        </authorList>
    </citation>
    <scope>NUCLEOTIDE SEQUENCE [LARGE SCALE GENOMIC DNA]</scope>
</reference>
<evidence type="ECO:0000313" key="2">
    <source>
        <dbReference type="Proteomes" id="UP001732700"/>
    </source>
</evidence>
<evidence type="ECO:0000313" key="1">
    <source>
        <dbReference type="EnsemblPlants" id="AVESA.00010b.r2.4DG0754300.1.CDS"/>
    </source>
</evidence>
<organism evidence="1 2">
    <name type="scientific">Avena sativa</name>
    <name type="common">Oat</name>
    <dbReference type="NCBI Taxonomy" id="4498"/>
    <lineage>
        <taxon>Eukaryota</taxon>
        <taxon>Viridiplantae</taxon>
        <taxon>Streptophyta</taxon>
        <taxon>Embryophyta</taxon>
        <taxon>Tracheophyta</taxon>
        <taxon>Spermatophyta</taxon>
        <taxon>Magnoliopsida</taxon>
        <taxon>Liliopsida</taxon>
        <taxon>Poales</taxon>
        <taxon>Poaceae</taxon>
        <taxon>BOP clade</taxon>
        <taxon>Pooideae</taxon>
        <taxon>Poodae</taxon>
        <taxon>Poeae</taxon>
        <taxon>Poeae Chloroplast Group 1 (Aveneae type)</taxon>
        <taxon>Aveninae</taxon>
        <taxon>Avena</taxon>
    </lineage>
</organism>
<reference evidence="1" key="2">
    <citation type="submission" date="2025-09" db="UniProtKB">
        <authorList>
            <consortium name="EnsemblPlants"/>
        </authorList>
    </citation>
    <scope>IDENTIFICATION</scope>
</reference>
<protein>
    <submittedName>
        <fullName evidence="1">Uncharacterized protein</fullName>
    </submittedName>
</protein>
<dbReference type="Proteomes" id="UP001732700">
    <property type="component" value="Chromosome 4D"/>
</dbReference>
<name>A0ACD5X810_AVESA</name>
<keyword evidence="2" id="KW-1185">Reference proteome</keyword>
<dbReference type="EnsemblPlants" id="AVESA.00010b.r2.4DG0754300.1">
    <property type="protein sequence ID" value="AVESA.00010b.r2.4DG0754300.1.CDS"/>
    <property type="gene ID" value="AVESA.00010b.r2.4DG0754300"/>
</dbReference>
<sequence length="296" mass="31505">MATAAASQVAFSAPVGSDRAVRSSGIQGTNSLSFSNKPRTGTALSCDSKAAAQRSHVRKVLCAAVQQSSKVSVVPLDLESAKEPPLNTYKPKGPYTATIVSAERAVGPNAPGETCHVVIDHGGNVPYWEGQSYGIIPPGENPKKPGNPQNVRLYSIASTRYGDSFDGKTASLCVRRAVYYDPETGKEDPSKNGVCSNFLCNSKPGDKIQLTGPSGKIMLLPETDPNATHIMIATGTGVAPYRGYLRRMFMEDVPNYRFGGLAWLFLGVAIRTAFFTTKSSQATLSSIQTISGLTKH</sequence>
<accession>A0ACD5X810</accession>
<proteinExistence type="predicted"/>